<reference evidence="4" key="1">
    <citation type="submission" date="2023-09" db="EMBL/GenBank/DDBJ databases">
        <title>Arcobacter tbilisiensis sp. nov. isolated from chicken meat in Tbilisi, Georgia.</title>
        <authorList>
            <person name="Matthias R."/>
            <person name="Zautner A.E."/>
        </authorList>
    </citation>
    <scope>NUCLEOTIDE SEQUENCE</scope>
    <source>
        <strain evidence="4">LEO 52</strain>
    </source>
</reference>
<evidence type="ECO:0000256" key="2">
    <source>
        <dbReference type="SAM" id="Phobius"/>
    </source>
</evidence>
<feature type="transmembrane region" description="Helical" evidence="2">
    <location>
        <begin position="397"/>
        <end position="416"/>
    </location>
</feature>
<name>A0AA96DM95_9BACT</name>
<keyword evidence="2" id="KW-1133">Transmembrane helix</keyword>
<keyword evidence="2" id="KW-0812">Transmembrane</keyword>
<feature type="domain" description="Cyclic-phosphate processing Receiver" evidence="3">
    <location>
        <begin position="454"/>
        <end position="550"/>
    </location>
</feature>
<organism evidence="4">
    <name type="scientific">Arcobacter sp. AZ-2023</name>
    <dbReference type="NCBI Taxonomy" id="3074453"/>
    <lineage>
        <taxon>Bacteria</taxon>
        <taxon>Pseudomonadati</taxon>
        <taxon>Campylobacterota</taxon>
        <taxon>Epsilonproteobacteria</taxon>
        <taxon>Campylobacterales</taxon>
        <taxon>Arcobacteraceae</taxon>
        <taxon>Arcobacter</taxon>
    </lineage>
</organism>
<evidence type="ECO:0000256" key="1">
    <source>
        <dbReference type="SAM" id="Coils"/>
    </source>
</evidence>
<dbReference type="AlphaFoldDB" id="A0AA96DM95"/>
<evidence type="ECO:0000259" key="3">
    <source>
        <dbReference type="Pfam" id="PF20274"/>
    </source>
</evidence>
<proteinExistence type="predicted"/>
<sequence length="559" mass="66422">MSKDSIKKNDDEIDLEQVEYVEHRMMFLGHIFTETGYNKSINFSFNDYNHNGEKIVKERSNDILSIINNIYNTPYIDCKKVLYNFLNNGCVSIVIYYEVHNIHFMLNGYQKLAGENFLKINKMLFLDIKKITEEDIESKNCFKFIKEIKYGIPKKLIEKNDTSFVTDTMVYSQHFIFKNYYKFLEKSKFEEDIEKLKELAEDIENLKKEFIKIKDLKYKPLKFGWGIRYWEEDNCNYQNTKNDKFDFLDTEFLFLSRQVLVNSQIMISTDISKDILFKEEYTKNIDIEDLESFICSYKTFHQINDLMLMDFNEDTRLINSALFKYDDSKDLEESKKNGEDTILKILKNYETKSNKTSENIVGIILFIIGALTIYSVIHDIFQFMPIDKEGQNTHIRPRIIFGITLMISVIAIYIINKRFKMRIFDKIKNLCKTTFCYIKKLFEKLQFGRNMKNKLYLDDVRNLPDASYVLVRSYKEAVNYVEKNGIPSFISFDHDLGVDENDKPIETGYDFAKWLVDMDLDNIYKFPENFSFYVHSANSVGKENIDTYLTNYLNFKNTK</sequence>
<accession>A0AA96DM95</accession>
<feature type="coiled-coil region" evidence="1">
    <location>
        <begin position="186"/>
        <end position="216"/>
    </location>
</feature>
<feature type="transmembrane region" description="Helical" evidence="2">
    <location>
        <begin position="360"/>
        <end position="377"/>
    </location>
</feature>
<dbReference type="InterPro" id="IPR046909">
    <property type="entry name" value="cREC_REC"/>
</dbReference>
<evidence type="ECO:0000313" key="4">
    <source>
        <dbReference type="EMBL" id="WNL30494.1"/>
    </source>
</evidence>
<protein>
    <recommendedName>
        <fullName evidence="3">Cyclic-phosphate processing Receiver domain-containing protein</fullName>
    </recommendedName>
</protein>
<keyword evidence="1" id="KW-0175">Coiled coil</keyword>
<keyword evidence="2" id="KW-0472">Membrane</keyword>
<gene>
    <name evidence="4" type="ORF">RMQ68_03660</name>
</gene>
<dbReference type="EMBL" id="CP134854">
    <property type="protein sequence ID" value="WNL30494.1"/>
    <property type="molecule type" value="Genomic_DNA"/>
</dbReference>
<dbReference type="Pfam" id="PF20274">
    <property type="entry name" value="cREC_REC"/>
    <property type="match status" value="1"/>
</dbReference>